<dbReference type="InterPro" id="IPR055199">
    <property type="entry name" value="Hda_lid"/>
</dbReference>
<accession>A0A2W5A078</accession>
<dbReference type="SUPFAM" id="SSF52540">
    <property type="entry name" value="P-loop containing nucleoside triphosphate hydrolases"/>
    <property type="match status" value="1"/>
</dbReference>
<dbReference type="Gene3D" id="1.10.8.60">
    <property type="match status" value="1"/>
</dbReference>
<dbReference type="Gene3D" id="3.40.50.300">
    <property type="entry name" value="P-loop containing nucleotide triphosphate hydrolases"/>
    <property type="match status" value="1"/>
</dbReference>
<feature type="domain" description="Hda lid" evidence="1">
    <location>
        <begin position="174"/>
        <end position="225"/>
    </location>
</feature>
<dbReference type="EMBL" id="QFNK01000104">
    <property type="protein sequence ID" value="PZO86622.1"/>
    <property type="molecule type" value="Genomic_DNA"/>
</dbReference>
<dbReference type="GO" id="GO:0006270">
    <property type="term" value="P:DNA replication initiation"/>
    <property type="evidence" value="ECO:0007669"/>
    <property type="project" value="TreeGrafter"/>
</dbReference>
<proteinExistence type="predicted"/>
<dbReference type="PANTHER" id="PTHR30050:SF5">
    <property type="entry name" value="DNAA REGULATORY INACTIVATOR HDA"/>
    <property type="match status" value="1"/>
</dbReference>
<name>A0A2W5A078_9BACT</name>
<dbReference type="GO" id="GO:0005886">
    <property type="term" value="C:plasma membrane"/>
    <property type="evidence" value="ECO:0007669"/>
    <property type="project" value="TreeGrafter"/>
</dbReference>
<evidence type="ECO:0000259" key="1">
    <source>
        <dbReference type="Pfam" id="PF22688"/>
    </source>
</evidence>
<dbReference type="Pfam" id="PF22688">
    <property type="entry name" value="Hda_lid"/>
    <property type="match status" value="1"/>
</dbReference>
<dbReference type="PANTHER" id="PTHR30050">
    <property type="entry name" value="CHROMOSOMAL REPLICATION INITIATOR PROTEIN DNAA"/>
    <property type="match status" value="1"/>
</dbReference>
<dbReference type="Proteomes" id="UP000249557">
    <property type="component" value="Unassembled WGS sequence"/>
</dbReference>
<dbReference type="GO" id="GO:0003688">
    <property type="term" value="F:DNA replication origin binding"/>
    <property type="evidence" value="ECO:0007669"/>
    <property type="project" value="TreeGrafter"/>
</dbReference>
<protein>
    <submittedName>
        <fullName evidence="2">DNA replication protein</fullName>
    </submittedName>
</protein>
<sequence>MTNIQSGKQIPFDLGHRTAMGREDFLIAPTNEDAVAWIDLWPDWPAPALIIYGPVASGKSHLAAVWSEKANASSIDHTALNDTSVRGLAERSRHVVIEDADALIGNVEREKGLFHLYNLFKEEKRSILITLSEPPVRRSFAVPDLASRLRAAPCVAIREPDDVLLGSILVKLFNDRQLRVGQDVIRYILLHMERSFEAARRIVAEADTRAMIEKRAVSVPLLKEII</sequence>
<organism evidence="2 3">
    <name type="scientific">Micavibrio aeruginosavorus</name>
    <dbReference type="NCBI Taxonomy" id="349221"/>
    <lineage>
        <taxon>Bacteria</taxon>
        <taxon>Pseudomonadati</taxon>
        <taxon>Bdellovibrionota</taxon>
        <taxon>Bdellovibrionia</taxon>
        <taxon>Bdellovibrionales</taxon>
        <taxon>Pseudobdellovibrionaceae</taxon>
        <taxon>Micavibrio</taxon>
    </lineage>
</organism>
<evidence type="ECO:0000313" key="2">
    <source>
        <dbReference type="EMBL" id="PZO86622.1"/>
    </source>
</evidence>
<gene>
    <name evidence="2" type="ORF">DI626_06040</name>
</gene>
<evidence type="ECO:0000313" key="3">
    <source>
        <dbReference type="Proteomes" id="UP000249557"/>
    </source>
</evidence>
<comment type="caution">
    <text evidence="2">The sequence shown here is derived from an EMBL/GenBank/DDBJ whole genome shotgun (WGS) entry which is preliminary data.</text>
</comment>
<dbReference type="AlphaFoldDB" id="A0A2W5A078"/>
<reference evidence="2 3" key="1">
    <citation type="submission" date="2017-08" db="EMBL/GenBank/DDBJ databases">
        <title>Infants hospitalized years apart are colonized by the same room-sourced microbial strains.</title>
        <authorList>
            <person name="Brooks B."/>
            <person name="Olm M.R."/>
            <person name="Firek B.A."/>
            <person name="Baker R."/>
            <person name="Thomas B.C."/>
            <person name="Morowitz M.J."/>
            <person name="Banfield J.F."/>
        </authorList>
    </citation>
    <scope>NUCLEOTIDE SEQUENCE [LARGE SCALE GENOMIC DNA]</scope>
    <source>
        <strain evidence="2">S2_018_000_R2_104</strain>
    </source>
</reference>
<dbReference type="InterPro" id="IPR027417">
    <property type="entry name" value="P-loop_NTPase"/>
</dbReference>